<evidence type="ECO:0000313" key="1">
    <source>
        <dbReference type="EMBL" id="NOI83428.1"/>
    </source>
</evidence>
<comment type="caution">
    <text evidence="1">The sequence shown here is derived from an EMBL/GenBank/DDBJ whole genome shotgun (WGS) entry which is preliminary data.</text>
</comment>
<dbReference type="Proteomes" id="UP000572722">
    <property type="component" value="Unassembled WGS sequence"/>
</dbReference>
<sequence>MGYGNGLRPTESWRAGELESWRAGELESWRAGELTLFLSSSQRNQLFVFITVILAFPKQSVP</sequence>
<gene>
    <name evidence="1" type="ORF">F0237_22465</name>
</gene>
<name>A0AAE5LK38_9VIBR</name>
<accession>A0AAE5LK38</accession>
<evidence type="ECO:0000313" key="2">
    <source>
        <dbReference type="Proteomes" id="UP000572722"/>
    </source>
</evidence>
<protein>
    <submittedName>
        <fullName evidence="1">Uncharacterized protein</fullName>
    </submittedName>
</protein>
<dbReference type="AlphaFoldDB" id="A0AAE5LK38"/>
<proteinExistence type="predicted"/>
<dbReference type="EMBL" id="VTXO01000016">
    <property type="protein sequence ID" value="NOI83428.1"/>
    <property type="molecule type" value="Genomic_DNA"/>
</dbReference>
<reference evidence="1 2" key="1">
    <citation type="submission" date="2019-08" db="EMBL/GenBank/DDBJ databases">
        <title>Draft genome sequencing and comparative genomics of hatchery-associated Vibrios.</title>
        <authorList>
            <person name="Kehlet-Delgado H."/>
            <person name="Mueller R.S."/>
        </authorList>
    </citation>
    <scope>NUCLEOTIDE SEQUENCE [LARGE SCALE GENOMIC DNA]</scope>
    <source>
        <strain evidence="1 2">01-65-5-1</strain>
    </source>
</reference>
<organism evidence="1 2">
    <name type="scientific">Vibrio tubiashii</name>
    <dbReference type="NCBI Taxonomy" id="29498"/>
    <lineage>
        <taxon>Bacteria</taxon>
        <taxon>Pseudomonadati</taxon>
        <taxon>Pseudomonadota</taxon>
        <taxon>Gammaproteobacteria</taxon>
        <taxon>Vibrionales</taxon>
        <taxon>Vibrionaceae</taxon>
        <taxon>Vibrio</taxon>
        <taxon>Vibrio oreintalis group</taxon>
    </lineage>
</organism>